<dbReference type="Pfam" id="PF00582">
    <property type="entry name" value="Usp"/>
    <property type="match status" value="1"/>
</dbReference>
<dbReference type="PRINTS" id="PR01438">
    <property type="entry name" value="UNVRSLSTRESS"/>
</dbReference>
<evidence type="ECO:0000313" key="3">
    <source>
        <dbReference type="EMBL" id="OEJ74840.1"/>
    </source>
</evidence>
<comment type="similarity">
    <text evidence="1">Belongs to the universal stress protein A family.</text>
</comment>
<dbReference type="SUPFAM" id="SSF52402">
    <property type="entry name" value="Adenine nucleotide alpha hydrolases-like"/>
    <property type="match status" value="1"/>
</dbReference>
<dbReference type="InterPro" id="IPR006015">
    <property type="entry name" value="Universal_stress_UspA"/>
</dbReference>
<dbReference type="EMBL" id="MJGC01000060">
    <property type="protein sequence ID" value="OEJ74840.1"/>
    <property type="molecule type" value="Genomic_DNA"/>
</dbReference>
<name>A0A1E5QJK6_9CYAN</name>
<dbReference type="PANTHER" id="PTHR46268">
    <property type="entry name" value="STRESS RESPONSE PROTEIN NHAX"/>
    <property type="match status" value="1"/>
</dbReference>
<dbReference type="RefSeq" id="WP_069967589.1">
    <property type="nucleotide sequence ID" value="NZ_CM124774.1"/>
</dbReference>
<organism evidence="3">
    <name type="scientific">Desertifilum tharense IPPAS B-1220</name>
    <dbReference type="NCBI Taxonomy" id="1781255"/>
    <lineage>
        <taxon>Bacteria</taxon>
        <taxon>Bacillati</taxon>
        <taxon>Cyanobacteriota</taxon>
        <taxon>Cyanophyceae</taxon>
        <taxon>Desertifilales</taxon>
        <taxon>Desertifilaceae</taxon>
        <taxon>Desertifilum</taxon>
    </lineage>
</organism>
<sequence length="143" mass="16085">MSLLNIERVLVPIDFSEASFNVLEQALEFVKDPARLHVLHVLPHLNPGDPGIMWNQVNDQTRKQHVEEAFRQRYPDSQYPGIHFSSAIGSPSSEIIDYAKAHNITLIAISSHGYTGLSRFLLGSVTEKVIRYAHCPVLVLRQA</sequence>
<dbReference type="OrthoDB" id="9794782at2"/>
<proteinExistence type="inferred from homology"/>
<protein>
    <submittedName>
        <fullName evidence="3">Universal stress protein UspA</fullName>
    </submittedName>
</protein>
<evidence type="ECO:0000256" key="1">
    <source>
        <dbReference type="ARBA" id="ARBA00008791"/>
    </source>
</evidence>
<dbReference type="InterPro" id="IPR006016">
    <property type="entry name" value="UspA"/>
</dbReference>
<gene>
    <name evidence="3" type="ORF">BH720_12750</name>
</gene>
<dbReference type="CDD" id="cd00293">
    <property type="entry name" value="USP-like"/>
    <property type="match status" value="1"/>
</dbReference>
<reference evidence="3" key="1">
    <citation type="submission" date="2016-09" db="EMBL/GenBank/DDBJ databases">
        <title>Draft genome of thermotolerant cyanobacterium Desertifilum sp. strain IPPAS B-1220.</title>
        <authorList>
            <person name="Sinetova M.A."/>
            <person name="Bolakhan K."/>
            <person name="Zayadan B.K."/>
            <person name="Mironov K.S."/>
            <person name="Ustinova V."/>
            <person name="Kupriyanova E.V."/>
            <person name="Sidorov R.A."/>
            <person name="Skrypnik A.N."/>
            <person name="Gogoleva N.E."/>
            <person name="Gogolev Y.V."/>
            <person name="Los D.A."/>
        </authorList>
    </citation>
    <scope>NUCLEOTIDE SEQUENCE [LARGE SCALE GENOMIC DNA]</scope>
    <source>
        <strain evidence="3">IPPAS B-1220</strain>
    </source>
</reference>
<dbReference type="InterPro" id="IPR014729">
    <property type="entry name" value="Rossmann-like_a/b/a_fold"/>
</dbReference>
<dbReference type="STRING" id="1781255.BH720_12750"/>
<comment type="caution">
    <text evidence="3">The sequence shown here is derived from an EMBL/GenBank/DDBJ whole genome shotgun (WGS) entry which is preliminary data.</text>
</comment>
<feature type="domain" description="UspA" evidence="2">
    <location>
        <begin position="6"/>
        <end position="141"/>
    </location>
</feature>
<evidence type="ECO:0000259" key="2">
    <source>
        <dbReference type="Pfam" id="PF00582"/>
    </source>
</evidence>
<dbReference type="PANTHER" id="PTHR46268:SF6">
    <property type="entry name" value="UNIVERSAL STRESS PROTEIN UP12"/>
    <property type="match status" value="1"/>
</dbReference>
<accession>A0A1E5QJK6</accession>
<dbReference type="Gene3D" id="3.40.50.620">
    <property type="entry name" value="HUPs"/>
    <property type="match status" value="1"/>
</dbReference>
<dbReference type="AlphaFoldDB" id="A0A1E5QJK6"/>